<evidence type="ECO:0000256" key="1">
    <source>
        <dbReference type="SAM" id="SignalP"/>
    </source>
</evidence>
<dbReference type="Proteomes" id="UP000464675">
    <property type="component" value="Chromosome"/>
</dbReference>
<evidence type="ECO:0000313" key="4">
    <source>
        <dbReference type="Proteomes" id="UP000464675"/>
    </source>
</evidence>
<accession>A0A6P1TCE6</accession>
<dbReference type="Proteomes" id="UP000563601">
    <property type="component" value="Unassembled WGS sequence"/>
</dbReference>
<evidence type="ECO:0000313" key="5">
    <source>
        <dbReference type="Proteomes" id="UP000563601"/>
    </source>
</evidence>
<keyword evidence="1" id="KW-0732">Signal</keyword>
<organism evidence="2 5">
    <name type="scientific">Microbulbifer hydrolyticus</name>
    <dbReference type="NCBI Taxonomy" id="48074"/>
    <lineage>
        <taxon>Bacteria</taxon>
        <taxon>Pseudomonadati</taxon>
        <taxon>Pseudomonadota</taxon>
        <taxon>Gammaproteobacteria</taxon>
        <taxon>Cellvibrionales</taxon>
        <taxon>Microbulbiferaceae</taxon>
        <taxon>Microbulbifer</taxon>
    </lineage>
</organism>
<gene>
    <name evidence="3" type="ORF">GTQ55_16765</name>
    <name evidence="2" type="ORF">HNQ53_003583</name>
</gene>
<dbReference type="AlphaFoldDB" id="A0A6P1TCE6"/>
<protein>
    <submittedName>
        <fullName evidence="2">Uncharacterized protein</fullName>
    </submittedName>
</protein>
<evidence type="ECO:0000313" key="2">
    <source>
        <dbReference type="EMBL" id="MBB5213327.1"/>
    </source>
</evidence>
<reference evidence="2 5" key="2">
    <citation type="submission" date="2020-08" db="EMBL/GenBank/DDBJ databases">
        <title>Genomic Encyclopedia of Type Strains, Phase IV (KMG-IV): sequencing the most valuable type-strain genomes for metagenomic binning, comparative biology and taxonomic classification.</title>
        <authorList>
            <person name="Goeker M."/>
        </authorList>
    </citation>
    <scope>NUCLEOTIDE SEQUENCE [LARGE SCALE GENOMIC DNA]</scope>
    <source>
        <strain evidence="2 5">DSM 11525</strain>
    </source>
</reference>
<evidence type="ECO:0000313" key="3">
    <source>
        <dbReference type="EMBL" id="QHQ40464.1"/>
    </source>
</evidence>
<sequence length="140" mass="16116">MRMVIFFLLFFCSSTHAYFGSCGDQKTAEEIFALDDVAIFRGKVVKAWIDQRKDTWYIAANFELYELYKGNIEKDAVVRSQSPEHFGGPKLHVASTYLFVVDKEGVVDRCLTGKYTHAAKIFEQLSELKYAELRKLRPDS</sequence>
<reference evidence="3 4" key="1">
    <citation type="submission" date="2020-01" db="EMBL/GenBank/DDBJ databases">
        <title>The possibility of degradation of plastic by Microbulbifer hydrolyticus IRE-31.</title>
        <authorList>
            <person name="Liu L."/>
        </authorList>
    </citation>
    <scope>NUCLEOTIDE SEQUENCE [LARGE SCALE GENOMIC DNA]</scope>
    <source>
        <strain evidence="3 4">IRE-31</strain>
    </source>
</reference>
<feature type="chain" id="PRO_5044645636" evidence="1">
    <location>
        <begin position="18"/>
        <end position="140"/>
    </location>
</feature>
<feature type="signal peptide" evidence="1">
    <location>
        <begin position="1"/>
        <end position="17"/>
    </location>
</feature>
<dbReference type="RefSeq" id="WP_161859759.1">
    <property type="nucleotide sequence ID" value="NZ_CP047491.1"/>
</dbReference>
<name>A0A6P1TCE6_9GAMM</name>
<keyword evidence="4" id="KW-1185">Reference proteome</keyword>
<proteinExistence type="predicted"/>
<dbReference type="EMBL" id="CP047491">
    <property type="protein sequence ID" value="QHQ40464.1"/>
    <property type="molecule type" value="Genomic_DNA"/>
</dbReference>
<dbReference type="EMBL" id="JACHHR010000014">
    <property type="protein sequence ID" value="MBB5213327.1"/>
    <property type="molecule type" value="Genomic_DNA"/>
</dbReference>